<feature type="compositionally biased region" description="Polar residues" evidence="1">
    <location>
        <begin position="57"/>
        <end position="69"/>
    </location>
</feature>
<organism evidence="2 3">
    <name type="scientific">Natronorubrum sulfidifaciens JCM 14089</name>
    <dbReference type="NCBI Taxonomy" id="1230460"/>
    <lineage>
        <taxon>Archaea</taxon>
        <taxon>Methanobacteriati</taxon>
        <taxon>Methanobacteriota</taxon>
        <taxon>Stenosarchaea group</taxon>
        <taxon>Halobacteria</taxon>
        <taxon>Halobacteriales</taxon>
        <taxon>Natrialbaceae</taxon>
        <taxon>Natronorubrum</taxon>
    </lineage>
</organism>
<dbReference type="EMBL" id="AOHX01000034">
    <property type="protein sequence ID" value="ELY45600.1"/>
    <property type="molecule type" value="Genomic_DNA"/>
</dbReference>
<comment type="caution">
    <text evidence="2">The sequence shown here is derived from an EMBL/GenBank/DDBJ whole genome shotgun (WGS) entry which is preliminary data.</text>
</comment>
<feature type="region of interest" description="Disordered" evidence="1">
    <location>
        <begin position="57"/>
        <end position="78"/>
    </location>
</feature>
<protein>
    <submittedName>
        <fullName evidence="2">Uncharacterized protein</fullName>
    </submittedName>
</protein>
<dbReference type="AlphaFoldDB" id="L9W7X4"/>
<evidence type="ECO:0000313" key="2">
    <source>
        <dbReference type="EMBL" id="ELY45600.1"/>
    </source>
</evidence>
<sequence>MTDELTLEWTPRRGPPRRLVFEPQPNSEYPWARIELERRNTQWREVGIEYLTELTIPTNNDTETDQLPLQPTGGDNDE</sequence>
<dbReference type="OrthoDB" id="193821at2157"/>
<gene>
    <name evidence="2" type="ORF">C495_08105</name>
</gene>
<name>L9W7X4_9EURY</name>
<feature type="region of interest" description="Disordered" evidence="1">
    <location>
        <begin position="1"/>
        <end position="21"/>
    </location>
</feature>
<keyword evidence="3" id="KW-1185">Reference proteome</keyword>
<dbReference type="RefSeq" id="WP_008161753.1">
    <property type="nucleotide sequence ID" value="NZ_AOHX01000034.1"/>
</dbReference>
<reference evidence="2 3" key="1">
    <citation type="journal article" date="2014" name="PLoS Genet.">
        <title>Phylogenetically driven sequencing of extremely halophilic archaea reveals strategies for static and dynamic osmo-response.</title>
        <authorList>
            <person name="Becker E.A."/>
            <person name="Seitzer P.M."/>
            <person name="Tritt A."/>
            <person name="Larsen D."/>
            <person name="Krusor M."/>
            <person name="Yao A.I."/>
            <person name="Wu D."/>
            <person name="Madern D."/>
            <person name="Eisen J.A."/>
            <person name="Darling A.E."/>
            <person name="Facciotti M.T."/>
        </authorList>
    </citation>
    <scope>NUCLEOTIDE SEQUENCE [LARGE SCALE GENOMIC DNA]</scope>
    <source>
        <strain evidence="2 3">JCM 14089</strain>
    </source>
</reference>
<dbReference type="STRING" id="1230460.C495_08105"/>
<proteinExistence type="predicted"/>
<evidence type="ECO:0000313" key="3">
    <source>
        <dbReference type="Proteomes" id="UP000011661"/>
    </source>
</evidence>
<evidence type="ECO:0000256" key="1">
    <source>
        <dbReference type="SAM" id="MobiDB-lite"/>
    </source>
</evidence>
<dbReference type="Proteomes" id="UP000011661">
    <property type="component" value="Unassembled WGS sequence"/>
</dbReference>
<dbReference type="PATRIC" id="fig|1230460.4.peg.1636"/>
<accession>L9W7X4</accession>